<comment type="caution">
    <text evidence="2">The sequence shown here is derived from an EMBL/GenBank/DDBJ whole genome shotgun (WGS) entry which is preliminary data.</text>
</comment>
<feature type="compositionally biased region" description="Polar residues" evidence="1">
    <location>
        <begin position="288"/>
        <end position="305"/>
    </location>
</feature>
<evidence type="ECO:0000313" key="2">
    <source>
        <dbReference type="EMBL" id="KAL3797600.1"/>
    </source>
</evidence>
<evidence type="ECO:0000256" key="1">
    <source>
        <dbReference type="SAM" id="MobiDB-lite"/>
    </source>
</evidence>
<protein>
    <recommendedName>
        <fullName evidence="4">RING-type domain-containing protein</fullName>
    </recommendedName>
</protein>
<gene>
    <name evidence="2" type="ORF">ACHAW5_003319</name>
</gene>
<feature type="region of interest" description="Disordered" evidence="1">
    <location>
        <begin position="276"/>
        <end position="305"/>
    </location>
</feature>
<dbReference type="AlphaFoldDB" id="A0ABD3QB29"/>
<sequence length="389" mass="41439">MAFASGAVAGVARENAQSLSCQRGHADGHIANASYAARAATVSPFADRMPLRTTGGDDGIVEPLEPVPEERAYENSDLSQSTNASCPTFEGDDAASDSACEVDSGLAGYGNETGSDAMVGTTVACRTGCGPSLAFAANNYELGFCMLLEDCPPPTKRARLDDCAHRSFQSNDDDDIMLGDSPSPPLGVETDETSYGHFTANKKTSADCANLRTNVDRYDGMACCHVCSVEAPRRGNSSHAITVGPLFDARHRGGHVGAETLGPRSHSLFAYFQPTKRPASHPHKAQAPNLSTSSSHDVKSSNSINESNLSPCRYCDKPTCISCTRRCEMCQHRFCIFCTKVNYESSVVECVFCFECDEHCRNAGCVSGVGGARGAGRDNADCDMMDLWT</sequence>
<evidence type="ECO:0008006" key="4">
    <source>
        <dbReference type="Google" id="ProtNLM"/>
    </source>
</evidence>
<dbReference type="InterPro" id="IPR022773">
    <property type="entry name" value="Siva"/>
</dbReference>
<proteinExistence type="predicted"/>
<dbReference type="PANTHER" id="PTHR14365">
    <property type="entry name" value="APOPTOSIS REGULATORY PROTEIN SIVA"/>
    <property type="match status" value="1"/>
</dbReference>
<dbReference type="PANTHER" id="PTHR14365:SF1">
    <property type="entry name" value="APOPTOSIS REGULATORY PROTEIN SIVA"/>
    <property type="match status" value="1"/>
</dbReference>
<keyword evidence="3" id="KW-1185">Reference proteome</keyword>
<name>A0ABD3QB29_9STRA</name>
<organism evidence="2 3">
    <name type="scientific">Stephanodiscus triporus</name>
    <dbReference type="NCBI Taxonomy" id="2934178"/>
    <lineage>
        <taxon>Eukaryota</taxon>
        <taxon>Sar</taxon>
        <taxon>Stramenopiles</taxon>
        <taxon>Ochrophyta</taxon>
        <taxon>Bacillariophyta</taxon>
        <taxon>Coscinodiscophyceae</taxon>
        <taxon>Thalassiosirophycidae</taxon>
        <taxon>Stephanodiscales</taxon>
        <taxon>Stephanodiscaceae</taxon>
        <taxon>Stephanodiscus</taxon>
    </lineage>
</organism>
<evidence type="ECO:0000313" key="3">
    <source>
        <dbReference type="Proteomes" id="UP001530315"/>
    </source>
</evidence>
<feature type="region of interest" description="Disordered" evidence="1">
    <location>
        <begin position="71"/>
        <end position="90"/>
    </location>
</feature>
<accession>A0ABD3QB29</accession>
<dbReference type="EMBL" id="JALLAZ020000343">
    <property type="protein sequence ID" value="KAL3797600.1"/>
    <property type="molecule type" value="Genomic_DNA"/>
</dbReference>
<feature type="compositionally biased region" description="Polar residues" evidence="1">
    <location>
        <begin position="76"/>
        <end position="86"/>
    </location>
</feature>
<reference evidence="2 3" key="1">
    <citation type="submission" date="2024-10" db="EMBL/GenBank/DDBJ databases">
        <title>Updated reference genomes for cyclostephanoid diatoms.</title>
        <authorList>
            <person name="Roberts W.R."/>
            <person name="Alverson A.J."/>
        </authorList>
    </citation>
    <scope>NUCLEOTIDE SEQUENCE [LARGE SCALE GENOMIC DNA]</scope>
    <source>
        <strain evidence="2 3">AJA276-08</strain>
    </source>
</reference>
<dbReference type="Proteomes" id="UP001530315">
    <property type="component" value="Unassembled WGS sequence"/>
</dbReference>